<keyword evidence="2" id="KW-1185">Reference proteome</keyword>
<evidence type="ECO:0000313" key="2">
    <source>
        <dbReference type="Proteomes" id="UP001497383"/>
    </source>
</evidence>
<sequence length="276" mass="32059">MGVANFIPKDKEKEQILILRHGSIPQVECFEENDTILHIVTNPLALRLFITHRLQQHPKTVVIIEFNNLKDTCELYHLLYQLFNNEFRESARPPLMIMVDPKDLSEYSASSTLRLQLLRYLSLKHGSNIASVPRASQAMNIGQIRALLDIHKNNRVVPIYTETASSDSPMPVHLNIPSSWDSWNKILMHGRSVMFPEPENEYIIREENKLRDLDEKYEKHLSQKKEKVPTSVLQEFFPESADVKRKSVEMAISTAPRTMQEFLQQVTQLRRETLTN</sequence>
<dbReference type="Proteomes" id="UP001497383">
    <property type="component" value="Chromosome 1"/>
</dbReference>
<organism evidence="1 2">
    <name type="scientific">Lodderomyces beijingensis</name>
    <dbReference type="NCBI Taxonomy" id="1775926"/>
    <lineage>
        <taxon>Eukaryota</taxon>
        <taxon>Fungi</taxon>
        <taxon>Dikarya</taxon>
        <taxon>Ascomycota</taxon>
        <taxon>Saccharomycotina</taxon>
        <taxon>Pichiomycetes</taxon>
        <taxon>Debaryomycetaceae</taxon>
        <taxon>Candida/Lodderomyces clade</taxon>
        <taxon>Lodderomyces</taxon>
    </lineage>
</organism>
<protein>
    <submittedName>
        <fullName evidence="1">Uncharacterized protein</fullName>
    </submittedName>
</protein>
<evidence type="ECO:0000313" key="1">
    <source>
        <dbReference type="EMBL" id="CAK9435515.1"/>
    </source>
</evidence>
<dbReference type="GeneID" id="92205438"/>
<name>A0ABP0ZEL5_9ASCO</name>
<accession>A0ABP0ZEL5</accession>
<gene>
    <name evidence="1" type="ORF">LODBEIA_P02420</name>
</gene>
<dbReference type="RefSeq" id="XP_066827180.1">
    <property type="nucleotide sequence ID" value="XM_066972417.1"/>
</dbReference>
<reference evidence="1 2" key="1">
    <citation type="submission" date="2024-03" db="EMBL/GenBank/DDBJ databases">
        <authorList>
            <person name="Brejova B."/>
        </authorList>
    </citation>
    <scope>NUCLEOTIDE SEQUENCE [LARGE SCALE GENOMIC DNA]</scope>
    <source>
        <strain evidence="1 2">CBS 14171</strain>
    </source>
</reference>
<dbReference type="EMBL" id="OZ022405">
    <property type="protein sequence ID" value="CAK9435515.1"/>
    <property type="molecule type" value="Genomic_DNA"/>
</dbReference>
<proteinExistence type="predicted"/>